<feature type="region of interest" description="Disordered" evidence="1">
    <location>
        <begin position="1"/>
        <end position="25"/>
    </location>
</feature>
<dbReference type="Proteomes" id="UP000734854">
    <property type="component" value="Unassembled WGS sequence"/>
</dbReference>
<name>A0A8J5KH62_ZINOF</name>
<proteinExistence type="predicted"/>
<sequence>MTTKKIDGNHLKMESNPEESVGKNVARGRGKNKVFWMEEESWALIRCLQDMTTDPFWKIDGGFKNNYMVEIRNKMIQKLPTFTKSVNHIESRIKTLKRKFHAINEMCRQSESHGAKSFYNISFPYFSELEIVYGKDRETSIVTEDPMMAAQNITNVDDELTISDDNSLVEKGVEVDSMANQ</sequence>
<evidence type="ECO:0000313" key="3">
    <source>
        <dbReference type="Proteomes" id="UP000734854"/>
    </source>
</evidence>
<dbReference type="AlphaFoldDB" id="A0A8J5KH62"/>
<feature type="compositionally biased region" description="Basic and acidic residues" evidence="1">
    <location>
        <begin position="1"/>
        <end position="15"/>
    </location>
</feature>
<protein>
    <submittedName>
        <fullName evidence="2">Uncharacterized protein</fullName>
    </submittedName>
</protein>
<dbReference type="PANTHER" id="PTHR46250:SF15">
    <property type="entry name" value="OS01G0523800 PROTEIN"/>
    <property type="match status" value="1"/>
</dbReference>
<keyword evidence="3" id="KW-1185">Reference proteome</keyword>
<evidence type="ECO:0000256" key="1">
    <source>
        <dbReference type="SAM" id="MobiDB-lite"/>
    </source>
</evidence>
<accession>A0A8J5KH62</accession>
<organism evidence="2 3">
    <name type="scientific">Zingiber officinale</name>
    <name type="common">Ginger</name>
    <name type="synonym">Amomum zingiber</name>
    <dbReference type="NCBI Taxonomy" id="94328"/>
    <lineage>
        <taxon>Eukaryota</taxon>
        <taxon>Viridiplantae</taxon>
        <taxon>Streptophyta</taxon>
        <taxon>Embryophyta</taxon>
        <taxon>Tracheophyta</taxon>
        <taxon>Spermatophyta</taxon>
        <taxon>Magnoliopsida</taxon>
        <taxon>Liliopsida</taxon>
        <taxon>Zingiberales</taxon>
        <taxon>Zingiberaceae</taxon>
        <taxon>Zingiber</taxon>
    </lineage>
</organism>
<comment type="caution">
    <text evidence="2">The sequence shown here is derived from an EMBL/GenBank/DDBJ whole genome shotgun (WGS) entry which is preliminary data.</text>
</comment>
<evidence type="ECO:0000313" key="2">
    <source>
        <dbReference type="EMBL" id="KAG6483151.1"/>
    </source>
</evidence>
<gene>
    <name evidence="2" type="ORF">ZIOFF_059791</name>
</gene>
<reference evidence="2 3" key="1">
    <citation type="submission" date="2020-08" db="EMBL/GenBank/DDBJ databases">
        <title>Plant Genome Project.</title>
        <authorList>
            <person name="Zhang R.-G."/>
        </authorList>
    </citation>
    <scope>NUCLEOTIDE SEQUENCE [LARGE SCALE GENOMIC DNA]</scope>
    <source>
        <tissue evidence="2">Rhizome</tissue>
    </source>
</reference>
<dbReference type="EMBL" id="JACMSC010000016">
    <property type="protein sequence ID" value="KAG6483151.1"/>
    <property type="molecule type" value="Genomic_DNA"/>
</dbReference>
<dbReference type="PANTHER" id="PTHR46250">
    <property type="entry name" value="MYB/SANT-LIKE DNA-BINDING DOMAIN PROTEIN-RELATED"/>
    <property type="match status" value="1"/>
</dbReference>